<proteinExistence type="predicted"/>
<organism evidence="1 2">
    <name type="scientific">Marinobacter lacisalsi</name>
    <dbReference type="NCBI Taxonomy" id="475979"/>
    <lineage>
        <taxon>Bacteria</taxon>
        <taxon>Pseudomonadati</taxon>
        <taxon>Pseudomonadota</taxon>
        <taxon>Gammaproteobacteria</taxon>
        <taxon>Pseudomonadales</taxon>
        <taxon>Marinobacteraceae</taxon>
        <taxon>Marinobacter</taxon>
    </lineage>
</organism>
<gene>
    <name evidence="1" type="ORF">ACFOZ5_00990</name>
</gene>
<comment type="caution">
    <text evidence="1">The sequence shown here is derived from an EMBL/GenBank/DDBJ whole genome shotgun (WGS) entry which is preliminary data.</text>
</comment>
<reference evidence="2" key="1">
    <citation type="journal article" date="2019" name="Int. J. Syst. Evol. Microbiol.">
        <title>The Global Catalogue of Microorganisms (GCM) 10K type strain sequencing project: providing services to taxonomists for standard genome sequencing and annotation.</title>
        <authorList>
            <consortium name="The Broad Institute Genomics Platform"/>
            <consortium name="The Broad Institute Genome Sequencing Center for Infectious Disease"/>
            <person name="Wu L."/>
            <person name="Ma J."/>
        </authorList>
    </citation>
    <scope>NUCLEOTIDE SEQUENCE [LARGE SCALE GENOMIC DNA]</scope>
    <source>
        <strain evidence="2">CECT 7297</strain>
    </source>
</reference>
<sequence>MDMRTPSTLLNLLLSAQAKGDIAGEDATLQIVDDARFITDTSSCYAIARDLGLETADDFPKLTDALIKSLNDAGWNSQYLAVALTASQNEMVEVPVHSGESRSDYLNRLYDSRFNCNDIDEARLEEISTSIPQKPATTK</sequence>
<keyword evidence="2" id="KW-1185">Reference proteome</keyword>
<evidence type="ECO:0000313" key="1">
    <source>
        <dbReference type="EMBL" id="MFC4257600.1"/>
    </source>
</evidence>
<name>A0ABV8QBB7_9GAMM</name>
<accession>A0ABV8QBB7</accession>
<dbReference type="Proteomes" id="UP001595798">
    <property type="component" value="Unassembled WGS sequence"/>
</dbReference>
<evidence type="ECO:0000313" key="2">
    <source>
        <dbReference type="Proteomes" id="UP001595798"/>
    </source>
</evidence>
<dbReference type="RefSeq" id="WP_379884833.1">
    <property type="nucleotide sequence ID" value="NZ_JBHSDI010000001.1"/>
</dbReference>
<dbReference type="EMBL" id="JBHSDI010000001">
    <property type="protein sequence ID" value="MFC4257600.1"/>
    <property type="molecule type" value="Genomic_DNA"/>
</dbReference>
<protein>
    <submittedName>
        <fullName evidence="1">Uncharacterized protein</fullName>
    </submittedName>
</protein>